<accession>A0A6G0W095</accession>
<evidence type="ECO:0000313" key="2">
    <source>
        <dbReference type="Proteomes" id="UP000478052"/>
    </source>
</evidence>
<keyword evidence="2" id="KW-1185">Reference proteome</keyword>
<feature type="non-terminal residue" evidence="1">
    <location>
        <position position="1"/>
    </location>
</feature>
<dbReference type="OrthoDB" id="8948150at2759"/>
<evidence type="ECO:0000313" key="1">
    <source>
        <dbReference type="EMBL" id="KAF0716796.1"/>
    </source>
</evidence>
<proteinExistence type="predicted"/>
<reference evidence="1 2" key="1">
    <citation type="submission" date="2019-08" db="EMBL/GenBank/DDBJ databases">
        <title>Whole genome of Aphis craccivora.</title>
        <authorList>
            <person name="Voronova N.V."/>
            <person name="Shulinski R.S."/>
            <person name="Bandarenka Y.V."/>
            <person name="Zhorov D.G."/>
            <person name="Warner D."/>
        </authorList>
    </citation>
    <scope>NUCLEOTIDE SEQUENCE [LARGE SCALE GENOMIC DNA]</scope>
    <source>
        <strain evidence="1">180601</strain>
        <tissue evidence="1">Whole Body</tissue>
    </source>
</reference>
<dbReference type="AlphaFoldDB" id="A0A6G0W095"/>
<dbReference type="EMBL" id="VUJU01009932">
    <property type="protein sequence ID" value="KAF0716796.1"/>
    <property type="molecule type" value="Genomic_DNA"/>
</dbReference>
<evidence type="ECO:0008006" key="3">
    <source>
        <dbReference type="Google" id="ProtNLM"/>
    </source>
</evidence>
<feature type="non-terminal residue" evidence="1">
    <location>
        <position position="119"/>
    </location>
</feature>
<sequence>YSSCCFDCIIGFNNSYDQKTYEPAKHDLRFIIRKMETTVVLELHYKIQFLLLSLNFRFFYQDACLKSTSFFLCKWEKIYYVFDVPHLLKSTRNNFYKYKFQLSCYGLRDIYNRYLRDIK</sequence>
<protein>
    <recommendedName>
        <fullName evidence="3">THAP-type domain-containing protein</fullName>
    </recommendedName>
</protein>
<dbReference type="Proteomes" id="UP000478052">
    <property type="component" value="Unassembled WGS sequence"/>
</dbReference>
<organism evidence="1 2">
    <name type="scientific">Aphis craccivora</name>
    <name type="common">Cowpea aphid</name>
    <dbReference type="NCBI Taxonomy" id="307492"/>
    <lineage>
        <taxon>Eukaryota</taxon>
        <taxon>Metazoa</taxon>
        <taxon>Ecdysozoa</taxon>
        <taxon>Arthropoda</taxon>
        <taxon>Hexapoda</taxon>
        <taxon>Insecta</taxon>
        <taxon>Pterygota</taxon>
        <taxon>Neoptera</taxon>
        <taxon>Paraneoptera</taxon>
        <taxon>Hemiptera</taxon>
        <taxon>Sternorrhyncha</taxon>
        <taxon>Aphidomorpha</taxon>
        <taxon>Aphidoidea</taxon>
        <taxon>Aphididae</taxon>
        <taxon>Aphidini</taxon>
        <taxon>Aphis</taxon>
        <taxon>Aphis</taxon>
    </lineage>
</organism>
<name>A0A6G0W095_APHCR</name>
<comment type="caution">
    <text evidence="1">The sequence shown here is derived from an EMBL/GenBank/DDBJ whole genome shotgun (WGS) entry which is preliminary data.</text>
</comment>
<gene>
    <name evidence="1" type="ORF">FWK35_00032185</name>
</gene>